<sequence>MLAAQLGCLETNSDAYRYPGIPRSRGTVAVTSADSAVHPVIDRSYFSDHADIEVGVARFKRARKFGWSKTMKPFLTEDREAFPGAHGNRCANRTGDEEELPDTLPRILHFRNGVEE</sequence>
<feature type="domain" description="Glucose-methanol-choline oxidoreductase C-terminal" evidence="1">
    <location>
        <begin position="22"/>
        <end position="92"/>
    </location>
</feature>
<protein>
    <recommendedName>
        <fullName evidence="1">Glucose-methanol-choline oxidoreductase C-terminal domain-containing protein</fullName>
    </recommendedName>
</protein>
<dbReference type="Gene3D" id="3.30.560.10">
    <property type="entry name" value="Glucose Oxidase, domain 3"/>
    <property type="match status" value="1"/>
</dbReference>
<gene>
    <name evidence="2" type="ORF">E0Z10_g8048</name>
</gene>
<dbReference type="EMBL" id="SKBN01000205">
    <property type="protein sequence ID" value="TGJ80722.1"/>
    <property type="molecule type" value="Genomic_DNA"/>
</dbReference>
<evidence type="ECO:0000313" key="2">
    <source>
        <dbReference type="EMBL" id="TGJ80722.1"/>
    </source>
</evidence>
<dbReference type="GO" id="GO:0016614">
    <property type="term" value="F:oxidoreductase activity, acting on CH-OH group of donors"/>
    <property type="evidence" value="ECO:0007669"/>
    <property type="project" value="InterPro"/>
</dbReference>
<dbReference type="InterPro" id="IPR007867">
    <property type="entry name" value="GMC_OxRtase_C"/>
</dbReference>
<comment type="caution">
    <text evidence="2">The sequence shown here is derived from an EMBL/GenBank/DDBJ whole genome shotgun (WGS) entry which is preliminary data.</text>
</comment>
<dbReference type="SUPFAM" id="SSF54373">
    <property type="entry name" value="FAD-linked reductases, C-terminal domain"/>
    <property type="match status" value="1"/>
</dbReference>
<dbReference type="AlphaFoldDB" id="A0A4Z0YWC8"/>
<accession>A0A4Z0YWC8</accession>
<name>A0A4Z0YWC8_9PEZI</name>
<reference evidence="2 3" key="1">
    <citation type="submission" date="2019-03" db="EMBL/GenBank/DDBJ databases">
        <title>Draft genome sequence of Xylaria hypoxylon DSM 108379, a ubiquitous saprotrophic-parasitic fungi on hardwood.</title>
        <authorList>
            <person name="Buettner E."/>
            <person name="Leonhardt S."/>
            <person name="Gebauer A.M."/>
            <person name="Liers C."/>
            <person name="Hofrichter M."/>
            <person name="Kellner H."/>
        </authorList>
    </citation>
    <scope>NUCLEOTIDE SEQUENCE [LARGE SCALE GENOMIC DNA]</scope>
    <source>
        <strain evidence="2 3">DSM 108379</strain>
    </source>
</reference>
<keyword evidence="3" id="KW-1185">Reference proteome</keyword>
<evidence type="ECO:0000313" key="3">
    <source>
        <dbReference type="Proteomes" id="UP000297716"/>
    </source>
</evidence>
<organism evidence="2 3">
    <name type="scientific">Xylaria hypoxylon</name>
    <dbReference type="NCBI Taxonomy" id="37992"/>
    <lineage>
        <taxon>Eukaryota</taxon>
        <taxon>Fungi</taxon>
        <taxon>Dikarya</taxon>
        <taxon>Ascomycota</taxon>
        <taxon>Pezizomycotina</taxon>
        <taxon>Sordariomycetes</taxon>
        <taxon>Xylariomycetidae</taxon>
        <taxon>Xylariales</taxon>
        <taxon>Xylariaceae</taxon>
        <taxon>Xylaria</taxon>
    </lineage>
</organism>
<dbReference type="Proteomes" id="UP000297716">
    <property type="component" value="Unassembled WGS sequence"/>
</dbReference>
<dbReference type="Pfam" id="PF05199">
    <property type="entry name" value="GMC_oxred_C"/>
    <property type="match status" value="1"/>
</dbReference>
<dbReference type="STRING" id="37992.A0A4Z0YWC8"/>
<proteinExistence type="predicted"/>
<evidence type="ECO:0000259" key="1">
    <source>
        <dbReference type="Pfam" id="PF05199"/>
    </source>
</evidence>